<organism evidence="11 12">
    <name type="scientific">Zasmidium cellare ATCC 36951</name>
    <dbReference type="NCBI Taxonomy" id="1080233"/>
    <lineage>
        <taxon>Eukaryota</taxon>
        <taxon>Fungi</taxon>
        <taxon>Dikarya</taxon>
        <taxon>Ascomycota</taxon>
        <taxon>Pezizomycotina</taxon>
        <taxon>Dothideomycetes</taxon>
        <taxon>Dothideomycetidae</taxon>
        <taxon>Mycosphaerellales</taxon>
        <taxon>Mycosphaerellaceae</taxon>
        <taxon>Zasmidium</taxon>
    </lineage>
</organism>
<comment type="similarity">
    <text evidence="1 10">Belongs to the tannase family.</text>
</comment>
<dbReference type="GO" id="GO:0046872">
    <property type="term" value="F:metal ion binding"/>
    <property type="evidence" value="ECO:0007669"/>
    <property type="project" value="UniProtKB-KW"/>
</dbReference>
<evidence type="ECO:0000256" key="6">
    <source>
        <dbReference type="ARBA" id="ARBA00022801"/>
    </source>
</evidence>
<dbReference type="PANTHER" id="PTHR33938:SF15">
    <property type="entry name" value="FERULOYL ESTERASE B-RELATED"/>
    <property type="match status" value="1"/>
</dbReference>
<keyword evidence="3" id="KW-0858">Xylan degradation</keyword>
<dbReference type="Pfam" id="PF07519">
    <property type="entry name" value="Tannase"/>
    <property type="match status" value="3"/>
</dbReference>
<protein>
    <recommendedName>
        <fullName evidence="10">Carboxylic ester hydrolase</fullName>
        <ecNumber evidence="10">3.1.1.-</ecNumber>
    </recommendedName>
</protein>
<keyword evidence="2" id="KW-0719">Serine esterase</keyword>
<accession>A0A6A6CYA1</accession>
<dbReference type="GO" id="GO:0030600">
    <property type="term" value="F:feruloyl esterase activity"/>
    <property type="evidence" value="ECO:0007669"/>
    <property type="project" value="UniProtKB-EC"/>
</dbReference>
<evidence type="ECO:0000256" key="8">
    <source>
        <dbReference type="ARBA" id="ARBA00023157"/>
    </source>
</evidence>
<evidence type="ECO:0000313" key="11">
    <source>
        <dbReference type="EMBL" id="KAF2170346.1"/>
    </source>
</evidence>
<evidence type="ECO:0000256" key="9">
    <source>
        <dbReference type="ARBA" id="ARBA00034075"/>
    </source>
</evidence>
<dbReference type="OrthoDB" id="3039123at2759"/>
<keyword evidence="3" id="KW-0119">Carbohydrate metabolism</keyword>
<evidence type="ECO:0000313" key="12">
    <source>
        <dbReference type="Proteomes" id="UP000799537"/>
    </source>
</evidence>
<comment type="catalytic activity">
    <reaction evidence="9">
        <text>feruloyl-polysaccharide + H2O = ferulate + polysaccharide.</text>
        <dbReference type="EC" id="3.1.1.73"/>
    </reaction>
</comment>
<dbReference type="InterPro" id="IPR029058">
    <property type="entry name" value="AB_hydrolase_fold"/>
</dbReference>
<dbReference type="Proteomes" id="UP000799537">
    <property type="component" value="Unassembled WGS sequence"/>
</dbReference>
<dbReference type="EMBL" id="ML993585">
    <property type="protein sequence ID" value="KAF2170346.1"/>
    <property type="molecule type" value="Genomic_DNA"/>
</dbReference>
<keyword evidence="8" id="KW-1015">Disulfide bond</keyword>
<sequence length="471" mass="51144">MLRRSLAATSQSIHPTPLTHEVGITERSISCESTETNYNTAQTNLPSLCRVTFTVQTSPSSTALAEIWLPDTFTWNGRFLAVGNSGFAGGINYPDIVWGVRKGFATMSTNTGHDSTSSDGTWMLNNLEAAVDFGHRALHVTTGVAKVIVKAYYGKREGFAYYAGCSTGGRQGLNAAQRYPGDYDGVLFPNNRSSYIPASMWSTIHQAVLEQCDGLDGVADGIIMDPRICNFRPEVPLCTNGNTTNCLSTAQVQNLQRMYTSWLDSTNHIVNPGLSPSGEEGFSYLMNGDWRTLTSEDVHFAEEMNPGGMNAYDPDLRPFEKKGGKVLQYHGFADPVIPAGVAGRWVETVEAFYDSLGGGEDISDFYRLFMVPGMGHCNGGVGAWVLDAAGQDGLPPPECKGRSHSMLWSLVEWFEKGQGPESAVGTKYVNDMVALGVEFERAVCSWPDVARFDGESGRWVCPGELGGKLKA</sequence>
<dbReference type="GeneID" id="54569203"/>
<dbReference type="PANTHER" id="PTHR33938">
    <property type="entry name" value="FERULOYL ESTERASE B-RELATED"/>
    <property type="match status" value="1"/>
</dbReference>
<name>A0A6A6CYA1_ZASCE</name>
<keyword evidence="6 10" id="KW-0378">Hydrolase</keyword>
<keyword evidence="12" id="KW-1185">Reference proteome</keyword>
<dbReference type="InterPro" id="IPR011118">
    <property type="entry name" value="Tannase/feruloyl_esterase"/>
</dbReference>
<evidence type="ECO:0000256" key="4">
    <source>
        <dbReference type="ARBA" id="ARBA00022723"/>
    </source>
</evidence>
<keyword evidence="4" id="KW-0479">Metal-binding</keyword>
<dbReference type="EC" id="3.1.1.-" evidence="10"/>
<dbReference type="Gene3D" id="3.40.50.1820">
    <property type="entry name" value="alpha/beta hydrolase"/>
    <property type="match status" value="1"/>
</dbReference>
<dbReference type="SUPFAM" id="SSF53474">
    <property type="entry name" value="alpha/beta-Hydrolases"/>
    <property type="match status" value="1"/>
</dbReference>
<reference evidence="11" key="1">
    <citation type="journal article" date="2020" name="Stud. Mycol.">
        <title>101 Dothideomycetes genomes: a test case for predicting lifestyles and emergence of pathogens.</title>
        <authorList>
            <person name="Haridas S."/>
            <person name="Albert R."/>
            <person name="Binder M."/>
            <person name="Bloem J."/>
            <person name="Labutti K."/>
            <person name="Salamov A."/>
            <person name="Andreopoulos B."/>
            <person name="Baker S."/>
            <person name="Barry K."/>
            <person name="Bills G."/>
            <person name="Bluhm B."/>
            <person name="Cannon C."/>
            <person name="Castanera R."/>
            <person name="Culley D."/>
            <person name="Daum C."/>
            <person name="Ezra D."/>
            <person name="Gonzalez J."/>
            <person name="Henrissat B."/>
            <person name="Kuo A."/>
            <person name="Liang C."/>
            <person name="Lipzen A."/>
            <person name="Lutzoni F."/>
            <person name="Magnuson J."/>
            <person name="Mondo S."/>
            <person name="Nolan M."/>
            <person name="Ohm R."/>
            <person name="Pangilinan J."/>
            <person name="Park H.-J."/>
            <person name="Ramirez L."/>
            <person name="Alfaro M."/>
            <person name="Sun H."/>
            <person name="Tritt A."/>
            <person name="Yoshinaga Y."/>
            <person name="Zwiers L.-H."/>
            <person name="Turgeon B."/>
            <person name="Goodwin S."/>
            <person name="Spatafora J."/>
            <person name="Crous P."/>
            <person name="Grigoriev I."/>
        </authorList>
    </citation>
    <scope>NUCLEOTIDE SEQUENCE</scope>
    <source>
        <strain evidence="11">ATCC 36951</strain>
    </source>
</reference>
<dbReference type="RefSeq" id="XP_033671235.1">
    <property type="nucleotide sequence ID" value="XM_033815931.1"/>
</dbReference>
<evidence type="ECO:0000256" key="1">
    <source>
        <dbReference type="ARBA" id="ARBA00006249"/>
    </source>
</evidence>
<keyword evidence="5" id="KW-0732">Signal</keyword>
<evidence type="ECO:0000256" key="10">
    <source>
        <dbReference type="RuleBase" id="RU361238"/>
    </source>
</evidence>
<evidence type="ECO:0000256" key="5">
    <source>
        <dbReference type="ARBA" id="ARBA00022729"/>
    </source>
</evidence>
<dbReference type="GO" id="GO:0045493">
    <property type="term" value="P:xylan catabolic process"/>
    <property type="evidence" value="ECO:0007669"/>
    <property type="project" value="UniProtKB-KW"/>
</dbReference>
<dbReference type="AlphaFoldDB" id="A0A6A6CYA1"/>
<keyword evidence="7" id="KW-0106">Calcium</keyword>
<evidence type="ECO:0000256" key="2">
    <source>
        <dbReference type="ARBA" id="ARBA00022487"/>
    </source>
</evidence>
<gene>
    <name evidence="11" type="ORF">M409DRAFT_64120</name>
</gene>
<evidence type="ECO:0000256" key="7">
    <source>
        <dbReference type="ARBA" id="ARBA00022837"/>
    </source>
</evidence>
<proteinExistence type="inferred from homology"/>
<evidence type="ECO:0000256" key="3">
    <source>
        <dbReference type="ARBA" id="ARBA00022651"/>
    </source>
</evidence>
<keyword evidence="3" id="KW-0624">Polysaccharide degradation</keyword>